<protein>
    <recommendedName>
        <fullName evidence="3">Quinate 5-dehydrogenase</fullName>
    </recommendedName>
</protein>
<keyword evidence="2" id="KW-1185">Reference proteome</keyword>
<accession>A0A1M7KSD4</accession>
<dbReference type="RefSeq" id="WP_073257469.1">
    <property type="nucleotide sequence ID" value="NZ_FRCR01000009.1"/>
</dbReference>
<name>A0A1M7KSD4_9FIRM</name>
<organism evidence="1 2">
    <name type="scientific">Caldanaerovirga acetigignens</name>
    <dbReference type="NCBI Taxonomy" id="447595"/>
    <lineage>
        <taxon>Bacteria</taxon>
        <taxon>Bacillati</taxon>
        <taxon>Bacillota</taxon>
        <taxon>Clostridia</taxon>
        <taxon>Thermosediminibacterales</taxon>
        <taxon>Thermosediminibacteraceae</taxon>
        <taxon>Caldanaerovirga</taxon>
    </lineage>
</organism>
<reference evidence="2" key="1">
    <citation type="submission" date="2016-11" db="EMBL/GenBank/DDBJ databases">
        <authorList>
            <person name="Varghese N."/>
            <person name="Submissions S."/>
        </authorList>
    </citation>
    <scope>NUCLEOTIDE SEQUENCE [LARGE SCALE GENOMIC DNA]</scope>
    <source>
        <strain evidence="2">DSM 18802</strain>
    </source>
</reference>
<dbReference type="AlphaFoldDB" id="A0A1M7KSD4"/>
<gene>
    <name evidence="1" type="ORF">SAMN05660826_01685</name>
</gene>
<sequence length="300" mass="33464">MKHVMSVSLGSSKRNHKVKVNILGEEFLIERVGTDGDKQKAAELIRQYDGKVSAFGLGGIDLYLYAGKKRYIIKDAAKLAACARISPVVDGSGLKNTLERKVIEYLDKEKILDFKGKKVLLVAATDRFGMAQALEKTGALMTYGDLIFALGIPIPLHSLKVIDFLARILVPVLSRLPFEMLYPTGEKQEVNKSRFSKFFEEADIIAGDFHYIKRYMPEKLQGKVIITNTVTSEDVGMLKEKGVKMLVTTTPELEGRSFGTNVMEAVLVSLAGKPYNELTPNDYEELLEKIGFLPRIEKLN</sequence>
<evidence type="ECO:0000313" key="2">
    <source>
        <dbReference type="Proteomes" id="UP000184375"/>
    </source>
</evidence>
<dbReference type="OrthoDB" id="9780944at2"/>
<dbReference type="STRING" id="447595.SAMN05660826_01685"/>
<proteinExistence type="predicted"/>
<dbReference type="Proteomes" id="UP000184375">
    <property type="component" value="Unassembled WGS sequence"/>
</dbReference>
<evidence type="ECO:0000313" key="1">
    <source>
        <dbReference type="EMBL" id="SHM68351.1"/>
    </source>
</evidence>
<dbReference type="EMBL" id="FRCR01000009">
    <property type="protein sequence ID" value="SHM68351.1"/>
    <property type="molecule type" value="Genomic_DNA"/>
</dbReference>
<evidence type="ECO:0008006" key="3">
    <source>
        <dbReference type="Google" id="ProtNLM"/>
    </source>
</evidence>